<gene>
    <name evidence="1" type="ORF">EYF80_046875</name>
</gene>
<dbReference type="EMBL" id="SRLO01001002">
    <property type="protein sequence ID" value="TNN42927.1"/>
    <property type="molecule type" value="Genomic_DNA"/>
</dbReference>
<evidence type="ECO:0000313" key="1">
    <source>
        <dbReference type="EMBL" id="TNN42927.1"/>
    </source>
</evidence>
<comment type="caution">
    <text evidence="1">The sequence shown here is derived from an EMBL/GenBank/DDBJ whole genome shotgun (WGS) entry which is preliminary data.</text>
</comment>
<protein>
    <submittedName>
        <fullName evidence="1">Uncharacterized protein</fullName>
    </submittedName>
</protein>
<dbReference type="AlphaFoldDB" id="A0A4Z2FNW9"/>
<keyword evidence="2" id="KW-1185">Reference proteome</keyword>
<proteinExistence type="predicted"/>
<sequence>MSSAGHEETIWTFPMKRNNTESLGQGHVDIVGDETHRFVSMQSLRLASSSVSVSFLLPRNAIFVSLSLHFLQSPLQQVCPHIRALVGSDVSFVSRLSDVCRGDRKIFCEAGVEAPVDDVCDDEWQDHLLKLRLQRAYLLQQLLLVLLGSQFRLLLHLQRLPLVPTFQLSGHRLKETLRHLREGRHTSSYTVQSHPPTGQFHIPPIGALTSMACWLFLSWLNEHSAGRWMKNSSVLVPSV</sequence>
<reference evidence="1 2" key="1">
    <citation type="submission" date="2019-03" db="EMBL/GenBank/DDBJ databases">
        <title>First draft genome of Liparis tanakae, snailfish: a comprehensive survey of snailfish specific genes.</title>
        <authorList>
            <person name="Kim W."/>
            <person name="Song I."/>
            <person name="Jeong J.-H."/>
            <person name="Kim D."/>
            <person name="Kim S."/>
            <person name="Ryu S."/>
            <person name="Song J.Y."/>
            <person name="Lee S.K."/>
        </authorList>
    </citation>
    <scope>NUCLEOTIDE SEQUENCE [LARGE SCALE GENOMIC DNA]</scope>
    <source>
        <tissue evidence="1">Muscle</tissue>
    </source>
</reference>
<accession>A0A4Z2FNW9</accession>
<dbReference type="Proteomes" id="UP000314294">
    <property type="component" value="Unassembled WGS sequence"/>
</dbReference>
<name>A0A4Z2FNW9_9TELE</name>
<organism evidence="1 2">
    <name type="scientific">Liparis tanakae</name>
    <name type="common">Tanaka's snailfish</name>
    <dbReference type="NCBI Taxonomy" id="230148"/>
    <lineage>
        <taxon>Eukaryota</taxon>
        <taxon>Metazoa</taxon>
        <taxon>Chordata</taxon>
        <taxon>Craniata</taxon>
        <taxon>Vertebrata</taxon>
        <taxon>Euteleostomi</taxon>
        <taxon>Actinopterygii</taxon>
        <taxon>Neopterygii</taxon>
        <taxon>Teleostei</taxon>
        <taxon>Neoteleostei</taxon>
        <taxon>Acanthomorphata</taxon>
        <taxon>Eupercaria</taxon>
        <taxon>Perciformes</taxon>
        <taxon>Cottioidei</taxon>
        <taxon>Cottales</taxon>
        <taxon>Liparidae</taxon>
        <taxon>Liparis</taxon>
    </lineage>
</organism>
<evidence type="ECO:0000313" key="2">
    <source>
        <dbReference type="Proteomes" id="UP000314294"/>
    </source>
</evidence>